<dbReference type="GO" id="GO:0004252">
    <property type="term" value="F:serine-type endopeptidase activity"/>
    <property type="evidence" value="ECO:0007669"/>
    <property type="project" value="TreeGrafter"/>
</dbReference>
<name>A0A212KLC1_9BACT</name>
<dbReference type="RefSeq" id="WP_227118323.1">
    <property type="nucleotide sequence ID" value="NZ_LT598928.1"/>
</dbReference>
<protein>
    <recommendedName>
        <fullName evidence="2">Serine protease</fullName>
    </recommendedName>
</protein>
<accession>A0A212KLC1</accession>
<dbReference type="InterPro" id="IPR009003">
    <property type="entry name" value="Peptidase_S1_PA"/>
</dbReference>
<gene>
    <name evidence="1" type="ORF">KM92DES2_20523</name>
</gene>
<dbReference type="SUPFAM" id="SSF50494">
    <property type="entry name" value="Trypsin-like serine proteases"/>
    <property type="match status" value="1"/>
</dbReference>
<dbReference type="EMBL" id="FLUP01000002">
    <property type="protein sequence ID" value="SBW12442.1"/>
    <property type="molecule type" value="Genomic_DNA"/>
</dbReference>
<reference evidence="1" key="1">
    <citation type="submission" date="2016-04" db="EMBL/GenBank/DDBJ databases">
        <authorList>
            <person name="Evans L.H."/>
            <person name="Alamgir A."/>
            <person name="Owens N."/>
            <person name="Weber N.D."/>
            <person name="Virtaneva K."/>
            <person name="Barbian K."/>
            <person name="Babar A."/>
            <person name="Rosenke K."/>
        </authorList>
    </citation>
    <scope>NUCLEOTIDE SEQUENCE</scope>
    <source>
        <strain evidence="1">92-2</strain>
    </source>
</reference>
<dbReference type="PANTHER" id="PTHR45980:SF9">
    <property type="entry name" value="PROTEASE DO-LIKE 10, MITOCHONDRIAL-RELATED"/>
    <property type="match status" value="1"/>
</dbReference>
<dbReference type="PANTHER" id="PTHR45980">
    <property type="match status" value="1"/>
</dbReference>
<evidence type="ECO:0008006" key="2">
    <source>
        <dbReference type="Google" id="ProtNLM"/>
    </source>
</evidence>
<sequence length="347" mass="39647">MESSDIRPLFNISEDSNSQMFNILLRIKDIAINIVKEQIGDMYVYFPFERQPLGEIYIDERHIVARINWEVPGRILSASSFSDTDIRYIKEIKDIFYNSEYLSLKENFGTGWFDREKYTYIATHHNGEISSLRFYQLITDWLNDILIDISKENRTRILRAIPEQPMYDIEPFFKMLWVLESDANISQGTGFSISENRIVTCSHCVFEDTVLFRYDNYNTKYGIKNIKKNDALDLAIIDIDIPLDNFVEIGQPDQANHMDHVLILGHPNYRIGDTVNIQPGLISGFRMSHGVRRLLTNAHIVAGCSGGPALDAHGKVLGVAVTGADWEGNADRTEDHGIIPINAIELL</sequence>
<dbReference type="Gene3D" id="2.40.10.120">
    <property type="match status" value="1"/>
</dbReference>
<organism evidence="1">
    <name type="scientific">uncultured Desulfovibrio sp</name>
    <dbReference type="NCBI Taxonomy" id="167968"/>
    <lineage>
        <taxon>Bacteria</taxon>
        <taxon>Pseudomonadati</taxon>
        <taxon>Thermodesulfobacteriota</taxon>
        <taxon>Desulfovibrionia</taxon>
        <taxon>Desulfovibrionales</taxon>
        <taxon>Desulfovibrionaceae</taxon>
        <taxon>Desulfovibrio</taxon>
        <taxon>environmental samples</taxon>
    </lineage>
</organism>
<dbReference type="Pfam" id="PF13365">
    <property type="entry name" value="Trypsin_2"/>
    <property type="match status" value="1"/>
</dbReference>
<proteinExistence type="predicted"/>
<evidence type="ECO:0000313" key="1">
    <source>
        <dbReference type="EMBL" id="SBW12442.1"/>
    </source>
</evidence>
<dbReference type="AlphaFoldDB" id="A0A212KLC1"/>